<dbReference type="InterPro" id="IPR002502">
    <property type="entry name" value="Amidase_domain"/>
</dbReference>
<dbReference type="InterPro" id="IPR036505">
    <property type="entry name" value="Amidase/PGRP_sf"/>
</dbReference>
<proteinExistence type="predicted"/>
<dbReference type="Pfam" id="PF08230">
    <property type="entry name" value="CW_7"/>
    <property type="match status" value="2"/>
</dbReference>
<dbReference type="SMART" id="SM00644">
    <property type="entry name" value="Ami_2"/>
    <property type="match status" value="1"/>
</dbReference>
<dbReference type="CDD" id="cd06583">
    <property type="entry name" value="PGRP"/>
    <property type="match status" value="1"/>
</dbReference>
<dbReference type="Gene3D" id="3.40.80.10">
    <property type="entry name" value="Peptidoglycan recognition protein-like"/>
    <property type="match status" value="1"/>
</dbReference>
<evidence type="ECO:0000313" key="3">
    <source>
        <dbReference type="EMBL" id="WAW14065.1"/>
    </source>
</evidence>
<dbReference type="EC" id="3.5.1.28" evidence="3"/>
<evidence type="ECO:0000313" key="4">
    <source>
        <dbReference type="Proteomes" id="UP001164187"/>
    </source>
</evidence>
<gene>
    <name evidence="3" type="ORF">O0R46_05520</name>
</gene>
<evidence type="ECO:0000259" key="1">
    <source>
        <dbReference type="SMART" id="SM00644"/>
    </source>
</evidence>
<feature type="domain" description="Cpl-7 lysozyme C-terminal" evidence="2">
    <location>
        <begin position="236"/>
        <end position="277"/>
    </location>
</feature>
<dbReference type="InterPro" id="IPR013168">
    <property type="entry name" value="Cpl_7_lyso_C"/>
</dbReference>
<evidence type="ECO:0000259" key="2">
    <source>
        <dbReference type="SMART" id="SM01095"/>
    </source>
</evidence>
<dbReference type="SUPFAM" id="SSF55846">
    <property type="entry name" value="N-acetylmuramoyl-L-alanine amidase-like"/>
    <property type="match status" value="1"/>
</dbReference>
<dbReference type="EMBL" id="CP114052">
    <property type="protein sequence ID" value="WAW14065.1"/>
    <property type="molecule type" value="Genomic_DNA"/>
</dbReference>
<reference evidence="3" key="1">
    <citation type="submission" date="2022-12" db="EMBL/GenBank/DDBJ databases">
        <title>Peptostreptococcus.</title>
        <authorList>
            <person name="Lee S.H."/>
        </authorList>
    </citation>
    <scope>NUCLEOTIDE SEQUENCE</scope>
    <source>
        <strain evidence="3">CBA3647</strain>
    </source>
</reference>
<feature type="domain" description="Cpl-7 lysozyme C-terminal" evidence="2">
    <location>
        <begin position="289"/>
        <end position="329"/>
    </location>
</feature>
<dbReference type="RefSeq" id="WP_269310727.1">
    <property type="nucleotide sequence ID" value="NZ_CP114052.1"/>
</dbReference>
<dbReference type="GO" id="GO:0008745">
    <property type="term" value="F:N-acetylmuramoyl-L-alanine amidase activity"/>
    <property type="evidence" value="ECO:0007669"/>
    <property type="project" value="UniProtKB-EC"/>
</dbReference>
<dbReference type="SMART" id="SM01095">
    <property type="entry name" value="Cpl-7"/>
    <property type="match status" value="2"/>
</dbReference>
<dbReference type="Pfam" id="PF01510">
    <property type="entry name" value="Amidase_2"/>
    <property type="match status" value="1"/>
</dbReference>
<keyword evidence="4" id="KW-1185">Reference proteome</keyword>
<name>A0ABY7JL36_9FIRM</name>
<organism evidence="3 4">
    <name type="scientific">Peptostreptococcus equinus</name>
    <dbReference type="NCBI Taxonomy" id="3003601"/>
    <lineage>
        <taxon>Bacteria</taxon>
        <taxon>Bacillati</taxon>
        <taxon>Bacillota</taxon>
        <taxon>Clostridia</taxon>
        <taxon>Peptostreptococcales</taxon>
        <taxon>Peptostreptococcaceae</taxon>
        <taxon>Peptostreptococcus</taxon>
    </lineage>
</organism>
<keyword evidence="3" id="KW-0378">Hydrolase</keyword>
<feature type="domain" description="N-acetylmuramoyl-L-alanine amidase" evidence="1">
    <location>
        <begin position="13"/>
        <end position="149"/>
    </location>
</feature>
<sequence>MSNSSLVNYVRLSPNHSGRRNHKIDTITIHHMAGNLSVETCGSVFAASSRGASSNYGVDSNGRVGMYVEECNRSWCSSSSANDNRAVTIEVANDQIGGNWHVSDRALAKTIELCVDICKRNGIKRFNYTGDTRGNLTKHCWFAATNCPGPYLGSKFPYIASEVNKRLSGSGSSSSGTNPSYLYRVRKSWGDAKSQKGAFRNLDNAKKCANANPGYSVYDANGRSVYPVASTPSKSIDALAREVIAGNWGNGQYRVNRLRSAGYDYDAVQNRVNEILSGKSSSQSGGKSIDTLAREVIRGDWGNGQDRKNSLERAGYDYNAVQRRVNELL</sequence>
<dbReference type="Proteomes" id="UP001164187">
    <property type="component" value="Chromosome"/>
</dbReference>
<protein>
    <submittedName>
        <fullName evidence="3">N-acetylmuramoyl-L-alanine amidase</fullName>
        <ecNumber evidence="3">3.5.1.28</ecNumber>
    </submittedName>
</protein>
<accession>A0ABY7JL36</accession>